<dbReference type="RefSeq" id="WP_147013136.1">
    <property type="nucleotide sequence ID" value="NZ_VORB01000002.1"/>
</dbReference>
<dbReference type="PANTHER" id="PTHR43811">
    <property type="entry name" value="FKBP-TYPE PEPTIDYL-PROLYL CIS-TRANS ISOMERASE FKPA"/>
    <property type="match status" value="1"/>
</dbReference>
<dbReference type="FunFam" id="3.10.50.40:FF:000045">
    <property type="entry name" value="Peptidyl-prolyl cis-trans isomerase"/>
    <property type="match status" value="1"/>
</dbReference>
<dbReference type="InterPro" id="IPR046357">
    <property type="entry name" value="PPIase_dom_sf"/>
</dbReference>
<evidence type="ECO:0000256" key="3">
    <source>
        <dbReference type="ARBA" id="ARBA00022729"/>
    </source>
</evidence>
<gene>
    <name evidence="10" type="ORF">FRX97_02720</name>
</gene>
<evidence type="ECO:0000256" key="8">
    <source>
        <dbReference type="SAM" id="SignalP"/>
    </source>
</evidence>
<keyword evidence="4 6" id="KW-0697">Rotamase</keyword>
<evidence type="ECO:0000313" key="10">
    <source>
        <dbReference type="EMBL" id="TXC82022.1"/>
    </source>
</evidence>
<dbReference type="Proteomes" id="UP000321168">
    <property type="component" value="Unassembled WGS sequence"/>
</dbReference>
<dbReference type="OrthoDB" id="9814548at2"/>
<dbReference type="InterPro" id="IPR036944">
    <property type="entry name" value="PPIase_FKBP_N_sf"/>
</dbReference>
<dbReference type="InterPro" id="IPR000774">
    <property type="entry name" value="PPIase_FKBP_N"/>
</dbReference>
<dbReference type="SUPFAM" id="SSF54534">
    <property type="entry name" value="FKBP-like"/>
    <property type="match status" value="1"/>
</dbReference>
<dbReference type="Gene3D" id="1.10.287.460">
    <property type="entry name" value="Peptidyl-prolyl cis-trans isomerase, FKBP-type, N-terminal domain"/>
    <property type="match status" value="1"/>
</dbReference>
<comment type="similarity">
    <text evidence="2 7">Belongs to the FKBP-type PPIase family.</text>
</comment>
<evidence type="ECO:0000256" key="2">
    <source>
        <dbReference type="ARBA" id="ARBA00006577"/>
    </source>
</evidence>
<evidence type="ECO:0000256" key="5">
    <source>
        <dbReference type="ARBA" id="ARBA00023235"/>
    </source>
</evidence>
<comment type="caution">
    <text evidence="10">The sequence shown here is derived from an EMBL/GenBank/DDBJ whole genome shotgun (WGS) entry which is preliminary data.</text>
</comment>
<feature type="signal peptide" evidence="8">
    <location>
        <begin position="1"/>
        <end position="19"/>
    </location>
</feature>
<sequence>MKLVLSIVCILSIGFSANAQFFKKDKEEDQKKVFKLNNDVDSLSYALGISVADEVKSQNVDSISVEAFLKAIKSSLKGDKQLMNTNDARLYYSNYIREKQEEKAELAKVAGVKFLEENKTKEGVTTLPSGLQYKILKKSNSGEKPVASDRVKVHYHGTLIDGTVFDSSVERGRPATFPVNAVIKGWVEALQLMEVGDKWMLYIPQDLAYGGRAAGQIPPYSTLIFEVELLEIVK</sequence>
<keyword evidence="11" id="KW-1185">Reference proteome</keyword>
<name>A0A5C6V995_9FLAO</name>
<dbReference type="AlphaFoldDB" id="A0A5C6V995"/>
<evidence type="ECO:0000259" key="9">
    <source>
        <dbReference type="PROSITE" id="PS50059"/>
    </source>
</evidence>
<protein>
    <recommendedName>
        <fullName evidence="7">Peptidyl-prolyl cis-trans isomerase</fullName>
        <ecNumber evidence="7">5.2.1.8</ecNumber>
    </recommendedName>
</protein>
<dbReference type="InterPro" id="IPR001179">
    <property type="entry name" value="PPIase_FKBP_dom"/>
</dbReference>
<evidence type="ECO:0000256" key="1">
    <source>
        <dbReference type="ARBA" id="ARBA00000971"/>
    </source>
</evidence>
<dbReference type="Pfam" id="PF01346">
    <property type="entry name" value="FKBP_N"/>
    <property type="match status" value="1"/>
</dbReference>
<accession>A0A5C6V995</accession>
<dbReference type="Gene3D" id="3.10.50.40">
    <property type="match status" value="1"/>
</dbReference>
<evidence type="ECO:0000256" key="7">
    <source>
        <dbReference type="RuleBase" id="RU003915"/>
    </source>
</evidence>
<evidence type="ECO:0000256" key="6">
    <source>
        <dbReference type="PROSITE-ProRule" id="PRU00277"/>
    </source>
</evidence>
<evidence type="ECO:0000313" key="11">
    <source>
        <dbReference type="Proteomes" id="UP000321168"/>
    </source>
</evidence>
<dbReference type="PROSITE" id="PS50059">
    <property type="entry name" value="FKBP_PPIASE"/>
    <property type="match status" value="1"/>
</dbReference>
<feature type="domain" description="PPIase FKBP-type" evidence="9">
    <location>
        <begin position="148"/>
        <end position="233"/>
    </location>
</feature>
<dbReference type="GO" id="GO:0003755">
    <property type="term" value="F:peptidyl-prolyl cis-trans isomerase activity"/>
    <property type="evidence" value="ECO:0007669"/>
    <property type="project" value="UniProtKB-UniRule"/>
</dbReference>
<reference evidence="10 11" key="1">
    <citation type="submission" date="2019-08" db="EMBL/GenBank/DDBJ databases">
        <title>Genome of Luteibaculum oceani JCM 18817.</title>
        <authorList>
            <person name="Bowman J.P."/>
        </authorList>
    </citation>
    <scope>NUCLEOTIDE SEQUENCE [LARGE SCALE GENOMIC DNA]</scope>
    <source>
        <strain evidence="10 11">JCM 18817</strain>
    </source>
</reference>
<keyword evidence="5 6" id="KW-0413">Isomerase</keyword>
<keyword evidence="3 8" id="KW-0732">Signal</keyword>
<feature type="chain" id="PRO_5022844328" description="Peptidyl-prolyl cis-trans isomerase" evidence="8">
    <location>
        <begin position="20"/>
        <end position="234"/>
    </location>
</feature>
<dbReference type="EC" id="5.2.1.8" evidence="7"/>
<dbReference type="EMBL" id="VORB01000002">
    <property type="protein sequence ID" value="TXC82022.1"/>
    <property type="molecule type" value="Genomic_DNA"/>
</dbReference>
<organism evidence="10 11">
    <name type="scientific">Luteibaculum oceani</name>
    <dbReference type="NCBI Taxonomy" id="1294296"/>
    <lineage>
        <taxon>Bacteria</taxon>
        <taxon>Pseudomonadati</taxon>
        <taxon>Bacteroidota</taxon>
        <taxon>Flavobacteriia</taxon>
        <taxon>Flavobacteriales</taxon>
        <taxon>Luteibaculaceae</taxon>
        <taxon>Luteibaculum</taxon>
    </lineage>
</organism>
<dbReference type="Pfam" id="PF00254">
    <property type="entry name" value="FKBP_C"/>
    <property type="match status" value="1"/>
</dbReference>
<dbReference type="PANTHER" id="PTHR43811:SF19">
    <property type="entry name" value="39 KDA FK506-BINDING NUCLEAR PROTEIN"/>
    <property type="match status" value="1"/>
</dbReference>
<proteinExistence type="inferred from homology"/>
<comment type="catalytic activity">
    <reaction evidence="1 6 7">
        <text>[protein]-peptidylproline (omega=180) = [protein]-peptidylproline (omega=0)</text>
        <dbReference type="Rhea" id="RHEA:16237"/>
        <dbReference type="Rhea" id="RHEA-COMP:10747"/>
        <dbReference type="Rhea" id="RHEA-COMP:10748"/>
        <dbReference type="ChEBI" id="CHEBI:83833"/>
        <dbReference type="ChEBI" id="CHEBI:83834"/>
        <dbReference type="EC" id="5.2.1.8"/>
    </reaction>
</comment>
<dbReference type="GO" id="GO:0006457">
    <property type="term" value="P:protein folding"/>
    <property type="evidence" value="ECO:0007669"/>
    <property type="project" value="InterPro"/>
</dbReference>
<evidence type="ECO:0000256" key="4">
    <source>
        <dbReference type="ARBA" id="ARBA00023110"/>
    </source>
</evidence>